<dbReference type="InterPro" id="IPR002881">
    <property type="entry name" value="DUF58"/>
</dbReference>
<comment type="caution">
    <text evidence="2">The sequence shown here is derived from an EMBL/GenBank/DDBJ whole genome shotgun (WGS) entry which is preliminary data.</text>
</comment>
<sequence length="446" mass="47102">MSGFRSAATSTPNAGARTSGALTWHRTPVVAVALAGAVVLAATGLALSRPDLVAVGIPLALCFVWALRHRPEGGSLEVELSAAPGTGEGVVTGNVDIEAADADWVQLAVDQAGHRTGMADVAPGEKALRSRSRLRHSGPIELLAVTARGVALDGAWASDATPRASLRWSAVPALRRLRELPVAPRLTGLHGSHEGARPGQGGDFRDIHPFAPGDELRRVDWRATARLARTPGELYVRRVNTLSDSSVVIAVDTADDLGEVVATWGSGDLEQSGTTSLDLAREAALSLATAAIETGDRVAFHELAPGGRTLRSGAGARYLARLRDVISATGVSGDGSRFRRTPPIAQGSIVFVLSTFFDGAAAELATRWRASGHAVVAVDVLPQPDDTRLSSEQRLATRTLLAERSDILLELRRTGVEVLAWRDGDADAVLRMLLRGRHARKPAVRR</sequence>
<dbReference type="Proteomes" id="UP000262172">
    <property type="component" value="Unassembled WGS sequence"/>
</dbReference>
<evidence type="ECO:0000313" key="3">
    <source>
        <dbReference type="Proteomes" id="UP000262172"/>
    </source>
</evidence>
<evidence type="ECO:0000313" key="2">
    <source>
        <dbReference type="EMBL" id="REJ04585.1"/>
    </source>
</evidence>
<evidence type="ECO:0000259" key="1">
    <source>
        <dbReference type="Pfam" id="PF01882"/>
    </source>
</evidence>
<dbReference type="Pfam" id="PF01882">
    <property type="entry name" value="DUF58"/>
    <property type="match status" value="1"/>
</dbReference>
<organism evidence="2 3">
    <name type="scientific">Microbacterium bovistercoris</name>
    <dbReference type="NCBI Taxonomy" id="2293570"/>
    <lineage>
        <taxon>Bacteria</taxon>
        <taxon>Bacillati</taxon>
        <taxon>Actinomycetota</taxon>
        <taxon>Actinomycetes</taxon>
        <taxon>Micrococcales</taxon>
        <taxon>Microbacteriaceae</taxon>
        <taxon>Microbacterium</taxon>
    </lineage>
</organism>
<dbReference type="EMBL" id="QUAB01000046">
    <property type="protein sequence ID" value="REJ04585.1"/>
    <property type="molecule type" value="Genomic_DNA"/>
</dbReference>
<keyword evidence="3" id="KW-1185">Reference proteome</keyword>
<dbReference type="PANTHER" id="PTHR33608:SF14">
    <property type="entry name" value="POSSIBLE CONSERVED SECRETED PROTEIN"/>
    <property type="match status" value="1"/>
</dbReference>
<proteinExistence type="predicted"/>
<dbReference type="AlphaFoldDB" id="A0A371NSI4"/>
<dbReference type="PANTHER" id="PTHR33608">
    <property type="entry name" value="BLL2464 PROTEIN"/>
    <property type="match status" value="1"/>
</dbReference>
<accession>A0A371NSI4</accession>
<feature type="domain" description="DUF58" evidence="1">
    <location>
        <begin position="209"/>
        <end position="384"/>
    </location>
</feature>
<dbReference type="RefSeq" id="WP_116242983.1">
    <property type="nucleotide sequence ID" value="NZ_QUAB01000046.1"/>
</dbReference>
<name>A0A371NSI4_9MICO</name>
<reference evidence="2 3" key="1">
    <citation type="submission" date="2018-08" db="EMBL/GenBank/DDBJ databases">
        <title>Isolation, diversity and antifungal activity of Actinobacteria from cow dung.</title>
        <authorList>
            <person name="Ling L."/>
        </authorList>
    </citation>
    <scope>NUCLEOTIDE SEQUENCE [LARGE SCALE GENOMIC DNA]</scope>
    <source>
        <strain evidence="2 3">NEAU-LLE</strain>
    </source>
</reference>
<gene>
    <name evidence="2" type="ORF">DY023_14180</name>
</gene>
<protein>
    <submittedName>
        <fullName evidence="2">DUF58 domain-containing protein</fullName>
    </submittedName>
</protein>
<dbReference type="OrthoDB" id="9776116at2"/>